<keyword evidence="2" id="KW-0964">Secreted</keyword>
<dbReference type="GO" id="GO:0005737">
    <property type="term" value="C:cytoplasm"/>
    <property type="evidence" value="ECO:0007669"/>
    <property type="project" value="TreeGrafter"/>
</dbReference>
<accession>A0AB34IQ21</accession>
<dbReference type="AlphaFoldDB" id="A0AB34IQ21"/>
<dbReference type="Gene3D" id="3.40.50.410">
    <property type="entry name" value="von Willebrand factor, type A domain"/>
    <property type="match status" value="1"/>
</dbReference>
<dbReference type="PANTHER" id="PTHR47763">
    <property type="entry name" value="ALPHA-PROTEIN KINASE VWKA"/>
    <property type="match status" value="1"/>
</dbReference>
<keyword evidence="7" id="KW-1185">Reference proteome</keyword>
<dbReference type="Pfam" id="PF25106">
    <property type="entry name" value="VWA_4"/>
    <property type="match status" value="1"/>
</dbReference>
<dbReference type="InterPro" id="IPR052969">
    <property type="entry name" value="Thr-specific_kinase-like"/>
</dbReference>
<evidence type="ECO:0000256" key="2">
    <source>
        <dbReference type="ARBA" id="ARBA00022525"/>
    </source>
</evidence>
<comment type="subcellular location">
    <subcellularLocation>
        <location evidence="1">Secreted</location>
    </subcellularLocation>
</comment>
<feature type="compositionally biased region" description="Pro residues" evidence="4">
    <location>
        <begin position="23"/>
        <end position="33"/>
    </location>
</feature>
<dbReference type="Proteomes" id="UP001515480">
    <property type="component" value="Unassembled WGS sequence"/>
</dbReference>
<feature type="domain" description="VWFA" evidence="5">
    <location>
        <begin position="49"/>
        <end position="249"/>
    </location>
</feature>
<comment type="caution">
    <text evidence="6">The sequence shown here is derived from an EMBL/GenBank/DDBJ whole genome shotgun (WGS) entry which is preliminary data.</text>
</comment>
<feature type="region of interest" description="Disordered" evidence="4">
    <location>
        <begin position="320"/>
        <end position="384"/>
    </location>
</feature>
<evidence type="ECO:0000313" key="7">
    <source>
        <dbReference type="Proteomes" id="UP001515480"/>
    </source>
</evidence>
<name>A0AB34IQ21_PRYPA</name>
<evidence type="ECO:0000313" key="6">
    <source>
        <dbReference type="EMBL" id="KAL1503514.1"/>
    </source>
</evidence>
<evidence type="ECO:0000259" key="5">
    <source>
        <dbReference type="PROSITE" id="PS50234"/>
    </source>
</evidence>
<proteinExistence type="predicted"/>
<reference evidence="6 7" key="1">
    <citation type="journal article" date="2024" name="Science">
        <title>Giant polyketide synthase enzymes in the biosynthesis of giant marine polyether toxins.</title>
        <authorList>
            <person name="Fallon T.R."/>
            <person name="Shende V.V."/>
            <person name="Wierzbicki I.H."/>
            <person name="Pendleton A.L."/>
            <person name="Watervoot N.F."/>
            <person name="Auber R.P."/>
            <person name="Gonzalez D.J."/>
            <person name="Wisecaver J.H."/>
            <person name="Moore B.S."/>
        </authorList>
    </citation>
    <scope>NUCLEOTIDE SEQUENCE [LARGE SCALE GENOMIC DNA]</scope>
    <source>
        <strain evidence="6 7">12B1</strain>
    </source>
</reference>
<dbReference type="PANTHER" id="PTHR47763:SF1">
    <property type="entry name" value="DUF659 DOMAIN-CONTAINING PROTEIN"/>
    <property type="match status" value="1"/>
</dbReference>
<dbReference type="InterPro" id="IPR056861">
    <property type="entry name" value="HMCN1-like_VWA"/>
</dbReference>
<organism evidence="6 7">
    <name type="scientific">Prymnesium parvum</name>
    <name type="common">Toxic golden alga</name>
    <dbReference type="NCBI Taxonomy" id="97485"/>
    <lineage>
        <taxon>Eukaryota</taxon>
        <taxon>Haptista</taxon>
        <taxon>Haptophyta</taxon>
        <taxon>Prymnesiophyceae</taxon>
        <taxon>Prymnesiales</taxon>
        <taxon>Prymnesiaceae</taxon>
        <taxon>Prymnesium</taxon>
    </lineage>
</organism>
<sequence length="424" mass="45846">MGQSSSSRMQKEHTRPSTDSGPTPKPMPPPPPFATAVPVVVGTQIPALDLTFTMDCTGSMGSYIRAAKENIEAIVKTLAEKEKFDLRFSLVAYRDHPPQDMTYVTMSFPFTDKLSDMQASLGKLSAQGGGDGPEAVAAGLKATLDQQWRPHAAKVCILIADAPPHGLGESGDGFPNGSPDGVDPLEVLDQMSMNGICIYSVGCQPALSHYRFATDFFIAAAERTNGQAVALGSAALLADVITGGAIEEMDLEKLSAQVQQQVHTLKASEPELEEAEVQQRVWRNLESAGLHTRQMKTSKLRPQHAGLISKAKTLNDARSNLTTVSPTDERSMEDAFSGAPRYGAPRKSKKMGASSAPSAPIYRSMHSRKSRDTKCRDTREDDDTDTMMEELSGRIEENVSLEDASVTLEQVSRIYGKCKNQGLI</sequence>
<keyword evidence="3" id="KW-0732">Signal</keyword>
<evidence type="ECO:0000256" key="1">
    <source>
        <dbReference type="ARBA" id="ARBA00004613"/>
    </source>
</evidence>
<feature type="region of interest" description="Disordered" evidence="4">
    <location>
        <begin position="1"/>
        <end position="35"/>
    </location>
</feature>
<evidence type="ECO:0000256" key="4">
    <source>
        <dbReference type="SAM" id="MobiDB-lite"/>
    </source>
</evidence>
<dbReference type="EMBL" id="JBGBPQ010000021">
    <property type="protein sequence ID" value="KAL1503514.1"/>
    <property type="molecule type" value="Genomic_DNA"/>
</dbReference>
<dbReference type="CDD" id="cd00198">
    <property type="entry name" value="vWFA"/>
    <property type="match status" value="1"/>
</dbReference>
<dbReference type="InterPro" id="IPR002035">
    <property type="entry name" value="VWF_A"/>
</dbReference>
<dbReference type="PROSITE" id="PS50234">
    <property type="entry name" value="VWFA"/>
    <property type="match status" value="1"/>
</dbReference>
<feature type="compositionally biased region" description="Basic and acidic residues" evidence="4">
    <location>
        <begin position="370"/>
        <end position="379"/>
    </location>
</feature>
<dbReference type="InterPro" id="IPR036465">
    <property type="entry name" value="vWFA_dom_sf"/>
</dbReference>
<dbReference type="SUPFAM" id="SSF53300">
    <property type="entry name" value="vWA-like"/>
    <property type="match status" value="1"/>
</dbReference>
<dbReference type="GO" id="GO:0004674">
    <property type="term" value="F:protein serine/threonine kinase activity"/>
    <property type="evidence" value="ECO:0007669"/>
    <property type="project" value="TreeGrafter"/>
</dbReference>
<gene>
    <name evidence="6" type="ORF">AB1Y20_011994</name>
</gene>
<dbReference type="SMART" id="SM00327">
    <property type="entry name" value="VWA"/>
    <property type="match status" value="1"/>
</dbReference>
<protein>
    <recommendedName>
        <fullName evidence="5">VWFA domain-containing protein</fullName>
    </recommendedName>
</protein>
<evidence type="ECO:0000256" key="3">
    <source>
        <dbReference type="ARBA" id="ARBA00022729"/>
    </source>
</evidence>